<feature type="region of interest" description="Disordered" evidence="1">
    <location>
        <begin position="53"/>
        <end position="87"/>
    </location>
</feature>
<name>A0A0P0D142_9BACT</name>
<dbReference type="OrthoDB" id="893996at2"/>
<evidence type="ECO:0000256" key="1">
    <source>
        <dbReference type="SAM" id="MobiDB-lite"/>
    </source>
</evidence>
<keyword evidence="3" id="KW-1185">Reference proteome</keyword>
<dbReference type="KEGG" id="rti:DC20_14465"/>
<dbReference type="EMBL" id="CP012643">
    <property type="protein sequence ID" value="ALJ01470.1"/>
    <property type="molecule type" value="Genomic_DNA"/>
</dbReference>
<reference evidence="2 3" key="1">
    <citation type="submission" date="2015-08" db="EMBL/GenBank/DDBJ databases">
        <title>Complete genome sequence of Rufibacter tibetensis strain 1351t, a radiation-resistant bacterium from tibet plateau.</title>
        <authorList>
            <person name="Dai J."/>
        </authorList>
    </citation>
    <scope>NUCLEOTIDE SEQUENCE [LARGE SCALE GENOMIC DNA]</scope>
    <source>
        <strain evidence="2 3">1351</strain>
    </source>
</reference>
<organism evidence="2 3">
    <name type="scientific">Rufibacter tibetensis</name>
    <dbReference type="NCBI Taxonomy" id="512763"/>
    <lineage>
        <taxon>Bacteria</taxon>
        <taxon>Pseudomonadati</taxon>
        <taxon>Bacteroidota</taxon>
        <taxon>Cytophagia</taxon>
        <taxon>Cytophagales</taxon>
        <taxon>Hymenobacteraceae</taxon>
        <taxon>Rufibacter</taxon>
    </lineage>
</organism>
<feature type="region of interest" description="Disordered" evidence="1">
    <location>
        <begin position="1"/>
        <end position="41"/>
    </location>
</feature>
<accession>A0A0P0D142</accession>
<protein>
    <submittedName>
        <fullName evidence="2">Uncharacterized protein</fullName>
    </submittedName>
</protein>
<dbReference type="AlphaFoldDB" id="A0A0P0D142"/>
<sequence>MPIENDDITNADESKRLPDENPKPVKGAYKDYPEGKPDLGGSRLEAIEADHLDHEHEGRFAEGNIAAKDEEDTTELDGSNANNLRTK</sequence>
<evidence type="ECO:0000313" key="2">
    <source>
        <dbReference type="EMBL" id="ALJ01470.1"/>
    </source>
</evidence>
<feature type="compositionally biased region" description="Polar residues" evidence="1">
    <location>
        <begin position="76"/>
        <end position="87"/>
    </location>
</feature>
<proteinExistence type="predicted"/>
<dbReference type="Proteomes" id="UP000061382">
    <property type="component" value="Chromosome"/>
</dbReference>
<gene>
    <name evidence="2" type="ORF">DC20_14465</name>
</gene>
<feature type="compositionally biased region" description="Acidic residues" evidence="1">
    <location>
        <begin position="1"/>
        <end position="10"/>
    </location>
</feature>
<dbReference type="STRING" id="512763.DC20_14465"/>
<evidence type="ECO:0000313" key="3">
    <source>
        <dbReference type="Proteomes" id="UP000061382"/>
    </source>
</evidence>
<dbReference type="PATRIC" id="fig|512763.3.peg.3181"/>
<feature type="compositionally biased region" description="Basic and acidic residues" evidence="1">
    <location>
        <begin position="12"/>
        <end position="37"/>
    </location>
</feature>